<dbReference type="EMBL" id="MU267486">
    <property type="protein sequence ID" value="KAH7916893.1"/>
    <property type="molecule type" value="Genomic_DNA"/>
</dbReference>
<feature type="non-terminal residue" evidence="1">
    <location>
        <position position="1"/>
    </location>
</feature>
<comment type="caution">
    <text evidence="1">The sequence shown here is derived from an EMBL/GenBank/DDBJ whole genome shotgun (WGS) entry which is preliminary data.</text>
</comment>
<reference evidence="1" key="1">
    <citation type="journal article" date="2021" name="New Phytol.">
        <title>Evolutionary innovations through gain and loss of genes in the ectomycorrhizal Boletales.</title>
        <authorList>
            <person name="Wu G."/>
            <person name="Miyauchi S."/>
            <person name="Morin E."/>
            <person name="Kuo A."/>
            <person name="Drula E."/>
            <person name="Varga T."/>
            <person name="Kohler A."/>
            <person name="Feng B."/>
            <person name="Cao Y."/>
            <person name="Lipzen A."/>
            <person name="Daum C."/>
            <person name="Hundley H."/>
            <person name="Pangilinan J."/>
            <person name="Johnson J."/>
            <person name="Barry K."/>
            <person name="LaButti K."/>
            <person name="Ng V."/>
            <person name="Ahrendt S."/>
            <person name="Min B."/>
            <person name="Choi I.G."/>
            <person name="Park H."/>
            <person name="Plett J.M."/>
            <person name="Magnuson J."/>
            <person name="Spatafora J.W."/>
            <person name="Nagy L.G."/>
            <person name="Henrissat B."/>
            <person name="Grigoriev I.V."/>
            <person name="Yang Z.L."/>
            <person name="Xu J."/>
            <person name="Martin F.M."/>
        </authorList>
    </citation>
    <scope>NUCLEOTIDE SEQUENCE</scope>
    <source>
        <strain evidence="1">KUC20120723A-06</strain>
    </source>
</reference>
<accession>A0ACB8AVN4</accession>
<evidence type="ECO:0000313" key="1">
    <source>
        <dbReference type="EMBL" id="KAH7916893.1"/>
    </source>
</evidence>
<evidence type="ECO:0000313" key="2">
    <source>
        <dbReference type="Proteomes" id="UP000790709"/>
    </source>
</evidence>
<proteinExistence type="predicted"/>
<gene>
    <name evidence="1" type="ORF">BV22DRAFT_980594</name>
</gene>
<organism evidence="1 2">
    <name type="scientific">Leucogyrophana mollusca</name>
    <dbReference type="NCBI Taxonomy" id="85980"/>
    <lineage>
        <taxon>Eukaryota</taxon>
        <taxon>Fungi</taxon>
        <taxon>Dikarya</taxon>
        <taxon>Basidiomycota</taxon>
        <taxon>Agaricomycotina</taxon>
        <taxon>Agaricomycetes</taxon>
        <taxon>Agaricomycetidae</taxon>
        <taxon>Boletales</taxon>
        <taxon>Boletales incertae sedis</taxon>
        <taxon>Leucogyrophana</taxon>
    </lineage>
</organism>
<keyword evidence="2" id="KW-1185">Reference proteome</keyword>
<protein>
    <submittedName>
        <fullName evidence="1">Uncharacterized protein</fullName>
    </submittedName>
</protein>
<name>A0ACB8AVN4_9AGAM</name>
<feature type="non-terminal residue" evidence="1">
    <location>
        <position position="293"/>
    </location>
</feature>
<dbReference type="Proteomes" id="UP000790709">
    <property type="component" value="Unassembled WGS sequence"/>
</dbReference>
<sequence length="293" mass="34056">DFVEAYRHGLVIQCPDGVYRRVYPRIFTYSADYPEKMLLATIRDKGRFPCPRCLVPKSQLDEIGLIRDLRLRLHTLRTYAFDKIARARDFIYCKGRPNAFAVRLGQFGFDLFPMLVVDLMHECELGTWKSVFTHLIRLLYAVSPAGQLVAELDARFRQVPTFGRGVIRRFSSNSSEMKRMAARDYEDMLQWHALAKLRMHTDSSLSLYEGVTNRFCRELRRFRDETAKAFKTVELPKERAARQRRRKGDPPTGPQKLPVKPKGLNLNTYKFHALADYARTISQFGTTDSYTTQ</sequence>